<reference evidence="9" key="1">
    <citation type="journal article" date="2019" name="Int. J. Syst. Evol. Microbiol.">
        <title>The Global Catalogue of Microorganisms (GCM) 10K type strain sequencing project: providing services to taxonomists for standard genome sequencing and annotation.</title>
        <authorList>
            <consortium name="The Broad Institute Genomics Platform"/>
            <consortium name="The Broad Institute Genome Sequencing Center for Infectious Disease"/>
            <person name="Wu L."/>
            <person name="Ma J."/>
        </authorList>
    </citation>
    <scope>NUCLEOTIDE SEQUENCE [LARGE SCALE GENOMIC DNA]</scope>
    <source>
        <strain evidence="9">CCUG 61889</strain>
    </source>
</reference>
<evidence type="ECO:0000256" key="4">
    <source>
        <dbReference type="ARBA" id="ARBA00022801"/>
    </source>
</evidence>
<organism evidence="8 9">
    <name type="scientific">Bacillus songklensis</name>
    <dbReference type="NCBI Taxonomy" id="1069116"/>
    <lineage>
        <taxon>Bacteria</taxon>
        <taxon>Bacillati</taxon>
        <taxon>Bacillota</taxon>
        <taxon>Bacilli</taxon>
        <taxon>Bacillales</taxon>
        <taxon>Bacillaceae</taxon>
        <taxon>Bacillus</taxon>
    </lineage>
</organism>
<evidence type="ECO:0000259" key="7">
    <source>
        <dbReference type="PROSITE" id="PS51462"/>
    </source>
</evidence>
<proteinExistence type="predicted"/>
<sequence>MKIEKLITKLHNRTPAILGSENFSKYAVLVPLIEKNEDIHVLFEVRALDLRRQPGEICFPGGRIDNTDKDERHTAVRETSEELGIQESSINNVFPLDYMISPFGTIVYPYVGIIEHPEQMKPNPSEVGEVFTIPLSFLKEIEPDEYKINFKVEPEQNFPFDLIVGGENYNWQARTMDEYFYYYDDKVIWGLTARILKHFLEVVHEE</sequence>
<evidence type="ECO:0000256" key="6">
    <source>
        <dbReference type="ARBA" id="ARBA00023211"/>
    </source>
</evidence>
<comment type="caution">
    <text evidence="8">The sequence shown here is derived from an EMBL/GenBank/DDBJ whole genome shotgun (WGS) entry which is preliminary data.</text>
</comment>
<dbReference type="PANTHER" id="PTHR12992:SF11">
    <property type="entry name" value="MITOCHONDRIAL COENZYME A DIPHOSPHATASE NUDT8"/>
    <property type="match status" value="1"/>
</dbReference>
<dbReference type="GO" id="GO:0035539">
    <property type="term" value="F:8-oxo-7,8-dihydrodeoxyguanosine triphosphate pyrophosphatase activity"/>
    <property type="evidence" value="ECO:0007669"/>
    <property type="project" value="UniProtKB-EC"/>
</dbReference>
<accession>A0ABV8B956</accession>
<evidence type="ECO:0000313" key="8">
    <source>
        <dbReference type="EMBL" id="MFC3886027.1"/>
    </source>
</evidence>
<keyword evidence="5" id="KW-0460">Magnesium</keyword>
<feature type="domain" description="Nudix hydrolase" evidence="7">
    <location>
        <begin position="23"/>
        <end position="156"/>
    </location>
</feature>
<keyword evidence="4 8" id="KW-0378">Hydrolase</keyword>
<keyword evidence="6" id="KW-0464">Manganese</keyword>
<keyword evidence="3" id="KW-0479">Metal-binding</keyword>
<dbReference type="InterPro" id="IPR045121">
    <property type="entry name" value="CoAse"/>
</dbReference>
<dbReference type="Pfam" id="PF00293">
    <property type="entry name" value="NUDIX"/>
    <property type="match status" value="1"/>
</dbReference>
<keyword evidence="9" id="KW-1185">Reference proteome</keyword>
<protein>
    <submittedName>
        <fullName evidence="8">NUDIX hydrolase</fullName>
        <ecNumber evidence="8">3.6.1.55</ecNumber>
    </submittedName>
</protein>
<evidence type="ECO:0000313" key="9">
    <source>
        <dbReference type="Proteomes" id="UP001595752"/>
    </source>
</evidence>
<dbReference type="EMBL" id="JBHRZT010000072">
    <property type="protein sequence ID" value="MFC3886027.1"/>
    <property type="molecule type" value="Genomic_DNA"/>
</dbReference>
<dbReference type="PANTHER" id="PTHR12992">
    <property type="entry name" value="NUDIX HYDROLASE"/>
    <property type="match status" value="1"/>
</dbReference>
<evidence type="ECO:0000256" key="2">
    <source>
        <dbReference type="ARBA" id="ARBA00001946"/>
    </source>
</evidence>
<dbReference type="InterPro" id="IPR015797">
    <property type="entry name" value="NUDIX_hydrolase-like_dom_sf"/>
</dbReference>
<dbReference type="RefSeq" id="WP_377918396.1">
    <property type="nucleotide sequence ID" value="NZ_JBHRZT010000072.1"/>
</dbReference>
<comment type="cofactor">
    <cofactor evidence="2">
        <name>Mg(2+)</name>
        <dbReference type="ChEBI" id="CHEBI:18420"/>
    </cofactor>
</comment>
<dbReference type="EC" id="3.6.1.55" evidence="8"/>
<evidence type="ECO:0000256" key="1">
    <source>
        <dbReference type="ARBA" id="ARBA00001936"/>
    </source>
</evidence>
<dbReference type="Gene3D" id="3.90.79.10">
    <property type="entry name" value="Nucleoside Triphosphate Pyrophosphohydrolase"/>
    <property type="match status" value="1"/>
</dbReference>
<evidence type="ECO:0000256" key="3">
    <source>
        <dbReference type="ARBA" id="ARBA00022723"/>
    </source>
</evidence>
<name>A0ABV8B956_9BACI</name>
<gene>
    <name evidence="8" type="ORF">ACFOU2_22120</name>
</gene>
<dbReference type="InterPro" id="IPR000086">
    <property type="entry name" value="NUDIX_hydrolase_dom"/>
</dbReference>
<dbReference type="CDD" id="cd03426">
    <property type="entry name" value="NUDIX_CoAse_Nudt7"/>
    <property type="match status" value="1"/>
</dbReference>
<comment type="cofactor">
    <cofactor evidence="1">
        <name>Mn(2+)</name>
        <dbReference type="ChEBI" id="CHEBI:29035"/>
    </cofactor>
</comment>
<dbReference type="Proteomes" id="UP001595752">
    <property type="component" value="Unassembled WGS sequence"/>
</dbReference>
<evidence type="ECO:0000256" key="5">
    <source>
        <dbReference type="ARBA" id="ARBA00022842"/>
    </source>
</evidence>
<dbReference type="SUPFAM" id="SSF55811">
    <property type="entry name" value="Nudix"/>
    <property type="match status" value="1"/>
</dbReference>
<dbReference type="PROSITE" id="PS51462">
    <property type="entry name" value="NUDIX"/>
    <property type="match status" value="1"/>
</dbReference>